<keyword evidence="3 5" id="KW-1133">Transmembrane helix</keyword>
<dbReference type="GO" id="GO:0030322">
    <property type="term" value="P:stabilization of membrane potential"/>
    <property type="evidence" value="ECO:0007669"/>
    <property type="project" value="TreeGrafter"/>
</dbReference>
<dbReference type="OrthoDB" id="297496at2759"/>
<dbReference type="GO" id="GO:0005886">
    <property type="term" value="C:plasma membrane"/>
    <property type="evidence" value="ECO:0007669"/>
    <property type="project" value="TreeGrafter"/>
</dbReference>
<keyword evidence="2 5" id="KW-0812">Transmembrane</keyword>
<evidence type="ECO:0000256" key="5">
    <source>
        <dbReference type="SAM" id="Phobius"/>
    </source>
</evidence>
<keyword evidence="4 5" id="KW-0472">Membrane</keyword>
<evidence type="ECO:0000256" key="2">
    <source>
        <dbReference type="ARBA" id="ARBA00022692"/>
    </source>
</evidence>
<comment type="subcellular location">
    <subcellularLocation>
        <location evidence="1">Membrane</location>
        <topology evidence="1">Multi-pass membrane protein</topology>
    </subcellularLocation>
</comment>
<organism evidence="6 7">
    <name type="scientific">Apolygus lucorum</name>
    <name type="common">Small green plant bug</name>
    <name type="synonym">Lygocoris lucorum</name>
    <dbReference type="NCBI Taxonomy" id="248454"/>
    <lineage>
        <taxon>Eukaryota</taxon>
        <taxon>Metazoa</taxon>
        <taxon>Ecdysozoa</taxon>
        <taxon>Arthropoda</taxon>
        <taxon>Hexapoda</taxon>
        <taxon>Insecta</taxon>
        <taxon>Pterygota</taxon>
        <taxon>Neoptera</taxon>
        <taxon>Paraneoptera</taxon>
        <taxon>Hemiptera</taxon>
        <taxon>Heteroptera</taxon>
        <taxon>Panheteroptera</taxon>
        <taxon>Cimicomorpha</taxon>
        <taxon>Miridae</taxon>
        <taxon>Mirini</taxon>
        <taxon>Apolygus</taxon>
    </lineage>
</organism>
<evidence type="ECO:0000256" key="3">
    <source>
        <dbReference type="ARBA" id="ARBA00022989"/>
    </source>
</evidence>
<accession>A0A8S9XK58</accession>
<keyword evidence="7" id="KW-1185">Reference proteome</keyword>
<comment type="caution">
    <text evidence="6">The sequence shown here is derived from an EMBL/GenBank/DDBJ whole genome shotgun (WGS) entry which is preliminary data.</text>
</comment>
<evidence type="ECO:0008006" key="8">
    <source>
        <dbReference type="Google" id="ProtNLM"/>
    </source>
</evidence>
<name>A0A8S9XK58_APOLU</name>
<evidence type="ECO:0000313" key="6">
    <source>
        <dbReference type="EMBL" id="KAF6209367.1"/>
    </source>
</evidence>
<dbReference type="PANTHER" id="PTHR11003:SF335">
    <property type="entry name" value="POTASSIUM CHANNEL DOMAIN-CONTAINING PROTEIN"/>
    <property type="match status" value="1"/>
</dbReference>
<dbReference type="SUPFAM" id="SSF81324">
    <property type="entry name" value="Voltage-gated potassium channels"/>
    <property type="match status" value="1"/>
</dbReference>
<dbReference type="PANTHER" id="PTHR11003">
    <property type="entry name" value="POTASSIUM CHANNEL, SUBFAMILY K"/>
    <property type="match status" value="1"/>
</dbReference>
<dbReference type="Proteomes" id="UP000466442">
    <property type="component" value="Unassembled WGS sequence"/>
</dbReference>
<dbReference type="GO" id="GO:0022841">
    <property type="term" value="F:potassium ion leak channel activity"/>
    <property type="evidence" value="ECO:0007669"/>
    <property type="project" value="TreeGrafter"/>
</dbReference>
<gene>
    <name evidence="6" type="ORF">GE061_015114</name>
</gene>
<evidence type="ECO:0000313" key="7">
    <source>
        <dbReference type="Proteomes" id="UP000466442"/>
    </source>
</evidence>
<dbReference type="InterPro" id="IPR003280">
    <property type="entry name" value="2pore_dom_K_chnl"/>
</dbReference>
<dbReference type="GO" id="GO:0015271">
    <property type="term" value="F:outward rectifier potassium channel activity"/>
    <property type="evidence" value="ECO:0007669"/>
    <property type="project" value="TreeGrafter"/>
</dbReference>
<feature type="transmembrane region" description="Helical" evidence="5">
    <location>
        <begin position="220"/>
        <end position="241"/>
    </location>
</feature>
<dbReference type="Gene3D" id="1.10.287.70">
    <property type="match status" value="1"/>
</dbReference>
<reference evidence="6" key="1">
    <citation type="journal article" date="2021" name="Mol. Ecol. Resour.">
        <title>Apolygus lucorum genome provides insights into omnivorousness and mesophyll feeding.</title>
        <authorList>
            <person name="Liu Y."/>
            <person name="Liu H."/>
            <person name="Wang H."/>
            <person name="Huang T."/>
            <person name="Liu B."/>
            <person name="Yang B."/>
            <person name="Yin L."/>
            <person name="Li B."/>
            <person name="Zhang Y."/>
            <person name="Zhang S."/>
            <person name="Jiang F."/>
            <person name="Zhang X."/>
            <person name="Ren Y."/>
            <person name="Wang B."/>
            <person name="Wang S."/>
            <person name="Lu Y."/>
            <person name="Wu K."/>
            <person name="Fan W."/>
            <person name="Wang G."/>
        </authorList>
    </citation>
    <scope>NUCLEOTIDE SEQUENCE</scope>
    <source>
        <strain evidence="6">12Hb</strain>
    </source>
</reference>
<evidence type="ECO:0000256" key="4">
    <source>
        <dbReference type="ARBA" id="ARBA00023136"/>
    </source>
</evidence>
<dbReference type="EMBL" id="WIXP02000006">
    <property type="protein sequence ID" value="KAF6209367.1"/>
    <property type="molecule type" value="Genomic_DNA"/>
</dbReference>
<sequence length="345" mass="38760">MPEWLLYSGYATQTHYASQSLADRLFPGLPLSNCSSVQLSALGCKASENHILSHRSTSASWDPALSLGLSSAFVLSTLLIYLMPLPAFDSSGLHIHSKPHHYKFWIRMEEDETSKSASSLRNSRPHITLLIPPPTPGSTTSGSRLPTHYYTGPLTPTAVNISDGGFNVFTMYPGKAGQFVSKQFLSFRDFTLKSAKSGLSVGEKVSFWIYGKVWALSRKWFTHFFLFLVVAAYSLLGGFLFMKIEGGAETEAYIDIVAERRNLIISIRNSFEEEFQPIQTESRIKQWEGRSALAIRQYESRLLEHFKQDSHILSKGEKPMWDFWSSVFYCGTIFTTIGESVGMMD</sequence>
<protein>
    <recommendedName>
        <fullName evidence="8">Potassium channel domain-containing protein</fullName>
    </recommendedName>
</protein>
<proteinExistence type="predicted"/>
<evidence type="ECO:0000256" key="1">
    <source>
        <dbReference type="ARBA" id="ARBA00004141"/>
    </source>
</evidence>
<dbReference type="AlphaFoldDB" id="A0A8S9XK58"/>